<feature type="transmembrane region" description="Helical" evidence="6">
    <location>
        <begin position="39"/>
        <end position="61"/>
    </location>
</feature>
<feature type="transmembrane region" description="Helical" evidence="6">
    <location>
        <begin position="12"/>
        <end position="33"/>
    </location>
</feature>
<keyword evidence="4 6" id="KW-0472">Membrane</keyword>
<comment type="similarity">
    <text evidence="6">Belongs to the VMA21 family.</text>
</comment>
<keyword evidence="3 6" id="KW-1133">Transmembrane helix</keyword>
<gene>
    <name evidence="8" type="ORF">B0I71DRAFT_134435</name>
    <name evidence="7" type="ORF">YALI1_B30163g</name>
</gene>
<dbReference type="GO" id="GO:0005789">
    <property type="term" value="C:endoplasmic reticulum membrane"/>
    <property type="evidence" value="ECO:0007669"/>
    <property type="project" value="UniProtKB-SubCell"/>
</dbReference>
<dbReference type="EMBL" id="KZ859038">
    <property type="protein sequence ID" value="RDW24334.1"/>
    <property type="molecule type" value="Genomic_DNA"/>
</dbReference>
<dbReference type="AlphaFoldDB" id="A0A1D8N913"/>
<accession>A0A1D8N913</accession>
<dbReference type="GO" id="GO:0070072">
    <property type="term" value="P:vacuolar proton-transporting V-type ATPase complex assembly"/>
    <property type="evidence" value="ECO:0007669"/>
    <property type="project" value="UniProtKB-UniRule"/>
</dbReference>
<dbReference type="Proteomes" id="UP000256601">
    <property type="component" value="Unassembled WGS sequence"/>
</dbReference>
<dbReference type="HAMAP" id="MF_03058">
    <property type="entry name" value="VMA21"/>
    <property type="match status" value="1"/>
</dbReference>
<dbReference type="eggNOG" id="ENOG502SBNA">
    <property type="taxonomic scope" value="Eukaryota"/>
</dbReference>
<protein>
    <submittedName>
        <fullName evidence="8">Vacuolar ATPase assembly integral membrane protein VMA21</fullName>
    </submittedName>
</protein>
<dbReference type="VEuPathDB" id="FungiDB:YALI1_B30163g"/>
<evidence type="ECO:0000313" key="9">
    <source>
        <dbReference type="Proteomes" id="UP000182444"/>
    </source>
</evidence>
<dbReference type="OrthoDB" id="160405at2759"/>
<dbReference type="GO" id="GO:0033116">
    <property type="term" value="C:endoplasmic reticulum-Golgi intermediate compartment membrane"/>
    <property type="evidence" value="ECO:0007669"/>
    <property type="project" value="UniProtKB-SubCell"/>
</dbReference>
<evidence type="ECO:0000256" key="3">
    <source>
        <dbReference type="ARBA" id="ARBA00022989"/>
    </source>
</evidence>
<evidence type="ECO:0000256" key="5">
    <source>
        <dbReference type="ARBA" id="ARBA00023329"/>
    </source>
</evidence>
<keyword evidence="1 6" id="KW-0812">Transmembrane</keyword>
<dbReference type="OMA" id="VMAFMED"/>
<sequence length="72" mass="7914">MADIPRSVLNKLVFFTACMILLPLTCFFTAQMFTDNTLISGGLAAFVANVVLIGYVIVAFLEDVPVDEKKEQ</sequence>
<dbReference type="GeneID" id="2906661"/>
<dbReference type="VEuPathDB" id="FungiDB:YALI0_B23276g"/>
<dbReference type="EMBL" id="CP017554">
    <property type="protein sequence ID" value="AOW02113.1"/>
    <property type="molecule type" value="Genomic_DNA"/>
</dbReference>
<organism evidence="7 9">
    <name type="scientific">Yarrowia lipolytica</name>
    <name type="common">Candida lipolytica</name>
    <dbReference type="NCBI Taxonomy" id="4952"/>
    <lineage>
        <taxon>Eukaryota</taxon>
        <taxon>Fungi</taxon>
        <taxon>Dikarya</taxon>
        <taxon>Ascomycota</taxon>
        <taxon>Saccharomycotina</taxon>
        <taxon>Dipodascomycetes</taxon>
        <taxon>Dipodascales</taxon>
        <taxon>Dipodascales incertae sedis</taxon>
        <taxon>Yarrowia</taxon>
    </lineage>
</organism>
<reference evidence="7 9" key="1">
    <citation type="journal article" date="2016" name="PLoS ONE">
        <title>Sequence Assembly of Yarrowia lipolytica Strain W29/CLIB89 Shows Transposable Element Diversity.</title>
        <authorList>
            <person name="Magnan C."/>
            <person name="Yu J."/>
            <person name="Chang I."/>
            <person name="Jahn E."/>
            <person name="Kanomata Y."/>
            <person name="Wu J."/>
            <person name="Zeller M."/>
            <person name="Oakes M."/>
            <person name="Baldi P."/>
            <person name="Sandmeyer S."/>
        </authorList>
    </citation>
    <scope>NUCLEOTIDE SEQUENCE [LARGE SCALE GENOMIC DNA]</scope>
    <source>
        <strain evidence="7">CLIB89</strain>
        <strain evidence="9">CLIB89(W29)</strain>
    </source>
</reference>
<dbReference type="InterPro" id="IPR019013">
    <property type="entry name" value="Vma21"/>
</dbReference>
<dbReference type="KEGG" id="yli:2906661"/>
<name>A0A1D8N913_YARLL</name>
<evidence type="ECO:0000313" key="8">
    <source>
        <dbReference type="EMBL" id="RDW24334.1"/>
    </source>
</evidence>
<evidence type="ECO:0000256" key="2">
    <source>
        <dbReference type="ARBA" id="ARBA00022824"/>
    </source>
</evidence>
<evidence type="ECO:0000313" key="7">
    <source>
        <dbReference type="EMBL" id="AOW02113.1"/>
    </source>
</evidence>
<feature type="short sequence motif" description="Prevents secretion from ER" evidence="6">
    <location>
        <begin position="69"/>
        <end position="72"/>
    </location>
</feature>
<evidence type="ECO:0000256" key="6">
    <source>
        <dbReference type="HAMAP-Rule" id="MF_03058"/>
    </source>
</evidence>
<comment type="function">
    <text evidence="6">Required for the assembly of the V0 complex of the vacuolar ATPase (V-ATPase) in the endoplasmic reticulum.</text>
</comment>
<proteinExistence type="inferred from homology"/>
<keyword evidence="2 6" id="KW-0256">Endoplasmic reticulum</keyword>
<dbReference type="Pfam" id="PF09446">
    <property type="entry name" value="VMA21"/>
    <property type="match status" value="1"/>
</dbReference>
<comment type="subcellular location">
    <subcellularLocation>
        <location evidence="6">Endoplasmic reticulum membrane</location>
        <topology evidence="6">Multi-pass membrane protein</topology>
    </subcellularLocation>
    <subcellularLocation>
        <location evidence="6">Endoplasmic reticulum-Golgi intermediate compartment membrane</location>
        <topology evidence="6">Multi-pass membrane protein</topology>
    </subcellularLocation>
    <subcellularLocation>
        <location evidence="6">Cytoplasmic vesicle</location>
        <location evidence="6">COPII-coated vesicle membrane</location>
        <topology evidence="6">Multi-pass membrane protein</topology>
    </subcellularLocation>
</comment>
<evidence type="ECO:0000256" key="4">
    <source>
        <dbReference type="ARBA" id="ARBA00023136"/>
    </source>
</evidence>
<dbReference type="SMR" id="A0A1D8N913"/>
<keyword evidence="5 6" id="KW-0968">Cytoplasmic vesicle</keyword>
<dbReference type="RefSeq" id="XP_501259.1">
    <property type="nucleotide sequence ID" value="XM_501259.1"/>
</dbReference>
<dbReference type="Proteomes" id="UP000182444">
    <property type="component" value="Chromosome 1B"/>
</dbReference>
<evidence type="ECO:0000313" key="10">
    <source>
        <dbReference type="Proteomes" id="UP000256601"/>
    </source>
</evidence>
<dbReference type="GO" id="GO:0012507">
    <property type="term" value="C:ER to Golgi transport vesicle membrane"/>
    <property type="evidence" value="ECO:0007669"/>
    <property type="project" value="UniProtKB-SubCell"/>
</dbReference>
<evidence type="ECO:0000256" key="1">
    <source>
        <dbReference type="ARBA" id="ARBA00022692"/>
    </source>
</evidence>
<reference evidence="8 10" key="2">
    <citation type="submission" date="2018-07" db="EMBL/GenBank/DDBJ databases">
        <title>Draft Genome Assemblies for Five Robust Yarrowia lipolytica Strains Exhibiting High Lipid Production and Pentose Sugar Utilization and Sugar Alcohol Secretion from Undetoxified Lignocellulosic Biomass Hydrolysates.</title>
        <authorList>
            <consortium name="DOE Joint Genome Institute"/>
            <person name="Walker C."/>
            <person name="Ryu S."/>
            <person name="Na H."/>
            <person name="Zane M."/>
            <person name="LaButti K."/>
            <person name="Lipzen A."/>
            <person name="Haridas S."/>
            <person name="Barry K."/>
            <person name="Grigoriev I.V."/>
            <person name="Quarterman J."/>
            <person name="Slininger P."/>
            <person name="Dien B."/>
            <person name="Trinh C.T."/>
        </authorList>
    </citation>
    <scope>NUCLEOTIDE SEQUENCE [LARGE SCALE GENOMIC DNA]</scope>
    <source>
        <strain evidence="8 10">YB392</strain>
    </source>
</reference>